<dbReference type="STRING" id="218851.A0A2G5EWT8"/>
<evidence type="ECO:0000313" key="1">
    <source>
        <dbReference type="EMBL" id="PIA60235.1"/>
    </source>
</evidence>
<sequence length="213" mass="23088">MAEQQEGGWPLGLQPVNVRVGMARTRDFSGSISFNTLLTASPSSCSDSSSDLDTESTGSFFHDKSITLGSLIGVSSILELSRRSFRGRGTESITTKKGYLSKTWFFSLCSKNSVDTNNVITPLPSLGHFLAVERRAGSDQYRSSTDGRSFAYEPDMFIEAHPVTEPNSLFVDGRVVPPPQSSPWLDSDVGSLNHRNGHDGPVLFSCICGQPTC</sequence>
<gene>
    <name evidence="1" type="ORF">AQUCO_00300027v1</name>
</gene>
<dbReference type="AlphaFoldDB" id="A0A2G5EWT8"/>
<organism evidence="1 2">
    <name type="scientific">Aquilegia coerulea</name>
    <name type="common">Rocky mountain columbine</name>
    <dbReference type="NCBI Taxonomy" id="218851"/>
    <lineage>
        <taxon>Eukaryota</taxon>
        <taxon>Viridiplantae</taxon>
        <taxon>Streptophyta</taxon>
        <taxon>Embryophyta</taxon>
        <taxon>Tracheophyta</taxon>
        <taxon>Spermatophyta</taxon>
        <taxon>Magnoliopsida</taxon>
        <taxon>Ranunculales</taxon>
        <taxon>Ranunculaceae</taxon>
        <taxon>Thalictroideae</taxon>
        <taxon>Aquilegia</taxon>
    </lineage>
</organism>
<reference evidence="1 2" key="1">
    <citation type="submission" date="2017-09" db="EMBL/GenBank/DDBJ databases">
        <title>WGS assembly of Aquilegia coerulea Goldsmith.</title>
        <authorList>
            <person name="Hodges S."/>
            <person name="Kramer E."/>
            <person name="Nordborg M."/>
            <person name="Tomkins J."/>
            <person name="Borevitz J."/>
            <person name="Derieg N."/>
            <person name="Yan J."/>
            <person name="Mihaltcheva S."/>
            <person name="Hayes R.D."/>
            <person name="Rokhsar D."/>
        </authorList>
    </citation>
    <scope>NUCLEOTIDE SEQUENCE [LARGE SCALE GENOMIC DNA]</scope>
    <source>
        <strain evidence="2">cv. Goldsmith</strain>
    </source>
</reference>
<dbReference type="PANTHER" id="PTHR33544">
    <property type="entry name" value="DUF4005 DOMAIN-CONTAINING PROTEIN-RELATED"/>
    <property type="match status" value="1"/>
</dbReference>
<dbReference type="InterPro" id="IPR040344">
    <property type="entry name" value="At3g17950-like"/>
</dbReference>
<dbReference type="Proteomes" id="UP000230069">
    <property type="component" value="Unassembled WGS sequence"/>
</dbReference>
<dbReference type="InParanoid" id="A0A2G5EWT8"/>
<dbReference type="PANTHER" id="PTHR33544:SF5">
    <property type="entry name" value="DUF4005 DOMAIN-CONTAINING PROTEIN"/>
    <property type="match status" value="1"/>
</dbReference>
<dbReference type="EMBL" id="KZ305020">
    <property type="protein sequence ID" value="PIA60235.1"/>
    <property type="molecule type" value="Genomic_DNA"/>
</dbReference>
<name>A0A2G5EWT8_AQUCA</name>
<evidence type="ECO:0000313" key="2">
    <source>
        <dbReference type="Proteomes" id="UP000230069"/>
    </source>
</evidence>
<dbReference type="OrthoDB" id="1924128at2759"/>
<keyword evidence="2" id="KW-1185">Reference proteome</keyword>
<dbReference type="FunCoup" id="A0A2G5EWT8">
    <property type="interactions" value="56"/>
</dbReference>
<accession>A0A2G5EWT8</accession>
<proteinExistence type="predicted"/>
<protein>
    <submittedName>
        <fullName evidence="1">Uncharacterized protein</fullName>
    </submittedName>
</protein>